<dbReference type="EMBL" id="L06121">
    <property type="protein sequence ID" value="AAA22986.1"/>
    <property type="molecule type" value="Genomic_DNA"/>
</dbReference>
<evidence type="ECO:0000256" key="2">
    <source>
        <dbReference type="SAM" id="SignalP"/>
    </source>
</evidence>
<feature type="compositionally biased region" description="Basic residues" evidence="1">
    <location>
        <begin position="34"/>
        <end position="47"/>
    </location>
</feature>
<reference evidence="3" key="1">
    <citation type="journal article" date="1993" name="J. Bacteriol.">
        <title>Repressor binding to a regulatory site in the DNA coding sequence is sufficient to confer transcriptional regulation of the vir-repressed genes (vrg genes) in Bordetella pertussis.</title>
        <authorList>
            <person name="Beattie D.T."/>
            <person name="Mahan M.J."/>
            <person name="Mekalanos J.J."/>
        </authorList>
    </citation>
    <scope>NUCLEOTIDE SEQUENCE</scope>
    <source>
        <strain evidence="3">18323</strain>
    </source>
</reference>
<feature type="non-terminal residue" evidence="3">
    <location>
        <position position="47"/>
    </location>
</feature>
<organism evidence="3">
    <name type="scientific">Bordetella pertussis</name>
    <dbReference type="NCBI Taxonomy" id="520"/>
    <lineage>
        <taxon>Bacteria</taxon>
        <taxon>Pseudomonadati</taxon>
        <taxon>Pseudomonadota</taxon>
        <taxon>Betaproteobacteria</taxon>
        <taxon>Burkholderiales</taxon>
        <taxon>Alcaligenaceae</taxon>
        <taxon>Bordetella</taxon>
    </lineage>
</organism>
<feature type="region of interest" description="Disordered" evidence="1">
    <location>
        <begin position="24"/>
        <end position="47"/>
    </location>
</feature>
<evidence type="ECO:0000313" key="3">
    <source>
        <dbReference type="EMBL" id="AAA22986.1"/>
    </source>
</evidence>
<dbReference type="PIR" id="I40320">
    <property type="entry name" value="I40320"/>
</dbReference>
<name>Q05843_BORPT</name>
<protein>
    <submittedName>
        <fullName evidence="3">Vir-repressed protein</fullName>
    </submittedName>
</protein>
<dbReference type="AlphaFoldDB" id="Q05843"/>
<keyword evidence="2" id="KW-0732">Signal</keyword>
<proteinExistence type="predicted"/>
<feature type="signal peptide" evidence="2">
    <location>
        <begin position="1"/>
        <end position="19"/>
    </location>
</feature>
<sequence>MIKLMLAGLAALMPMLFMASDYPSKPVTPDSRVCSRRPHRCHGARLR</sequence>
<gene>
    <name evidence="3" type="primary">vrg-24</name>
</gene>
<evidence type="ECO:0000256" key="1">
    <source>
        <dbReference type="SAM" id="MobiDB-lite"/>
    </source>
</evidence>
<feature type="chain" id="PRO_5004164546" evidence="2">
    <location>
        <begin position="20"/>
        <end position="47"/>
    </location>
</feature>
<accession>Q05843</accession>